<reference evidence="2 3" key="1">
    <citation type="journal article" date="2013" name="BMC Genomics">
        <title>Genome sequencing and comparative genomics of honey bee microsporidia, Nosema apis reveal novel insights into host-parasite interactions.</title>
        <authorList>
            <person name="Chen Yp."/>
            <person name="Pettis J.S."/>
            <person name="Zhao Y."/>
            <person name="Liu X."/>
            <person name="Tallon L.J."/>
            <person name="Sadzewicz L.D."/>
            <person name="Li R."/>
            <person name="Zheng H."/>
            <person name="Huang S."/>
            <person name="Zhang X."/>
            <person name="Hamilton M.C."/>
            <person name="Pernal S.F."/>
            <person name="Melathopoulos A.P."/>
            <person name="Yan X."/>
            <person name="Evans J.D."/>
        </authorList>
    </citation>
    <scope>NUCLEOTIDE SEQUENCE [LARGE SCALE GENOMIC DNA]</scope>
    <source>
        <strain evidence="2 3">BRL 01</strain>
    </source>
</reference>
<dbReference type="HOGENOM" id="CLU_685294_0_0_1"/>
<keyword evidence="1" id="KW-0472">Membrane</keyword>
<sequence length="402" mass="47160">MGLDLYLMMTTGGAINYSVMLLSYVISIKAESLLSLKQYYSIKQNCKDEGVYRHLEIERIHIHLALSRYRAYNKWKHNKTIISIDPKERPSIIRAFYNLWCESYNRAGNALGMGDPLPDERVLRLYHSAELSCVLKWCIEPSDFVPILLTEFAILMFCFSLGSFWWSGDFSSSVLVPLDRLMDEFNIERIHIQAALSRYRAYNKWKHNKTIISDIISINPKERKTTWCSRTQRWLKRFVGNDYETSDSRLITAKIIDVLRSRRTLNSSIAASIADKYDIRDSQIKYVLHKVNNRKIRTYTRLRCNLVKWSTRMAASNRIPILYKNRCYLCDGPQEDLEHCLIECVLLNETRNQYAEKLRILQCTITSNQDKVKFILGNKKRLKHNPEKIDELCTCIDHSNTE</sequence>
<keyword evidence="1" id="KW-0812">Transmembrane</keyword>
<keyword evidence="3" id="KW-1185">Reference proteome</keyword>
<organism evidence="2 3">
    <name type="scientific">Vairimorpha apis BRL 01</name>
    <dbReference type="NCBI Taxonomy" id="1037528"/>
    <lineage>
        <taxon>Eukaryota</taxon>
        <taxon>Fungi</taxon>
        <taxon>Fungi incertae sedis</taxon>
        <taxon>Microsporidia</taxon>
        <taxon>Nosematidae</taxon>
        <taxon>Vairimorpha</taxon>
    </lineage>
</organism>
<gene>
    <name evidence="2" type="ORF">NAPIS_ORF00293</name>
</gene>
<evidence type="ECO:0000313" key="3">
    <source>
        <dbReference type="Proteomes" id="UP000053780"/>
    </source>
</evidence>
<protein>
    <recommendedName>
        <fullName evidence="4">Reverse transcriptase</fullName>
    </recommendedName>
</protein>
<accession>T0MM92</accession>
<evidence type="ECO:0000313" key="2">
    <source>
        <dbReference type="EMBL" id="EQB62130.1"/>
    </source>
</evidence>
<proteinExistence type="predicted"/>
<evidence type="ECO:0000256" key="1">
    <source>
        <dbReference type="SAM" id="Phobius"/>
    </source>
</evidence>
<dbReference type="AlphaFoldDB" id="T0MM92"/>
<feature type="transmembrane region" description="Helical" evidence="1">
    <location>
        <begin position="144"/>
        <end position="166"/>
    </location>
</feature>
<keyword evidence="1" id="KW-1133">Transmembrane helix</keyword>
<evidence type="ECO:0008006" key="4">
    <source>
        <dbReference type="Google" id="ProtNLM"/>
    </source>
</evidence>
<name>T0MM92_9MICR</name>
<dbReference type="OrthoDB" id="5534248at2759"/>
<dbReference type="Proteomes" id="UP000053780">
    <property type="component" value="Unassembled WGS sequence"/>
</dbReference>
<dbReference type="EMBL" id="KE646991">
    <property type="protein sequence ID" value="EQB62130.1"/>
    <property type="molecule type" value="Genomic_DNA"/>
</dbReference>
<feature type="transmembrane region" description="Helical" evidence="1">
    <location>
        <begin position="6"/>
        <end position="27"/>
    </location>
</feature>
<dbReference type="VEuPathDB" id="MicrosporidiaDB:NAPIS_ORF00293"/>